<reference evidence="1" key="1">
    <citation type="submission" date="2020-09" db="EMBL/GenBank/DDBJ databases">
        <title>Genome-Enabled Discovery of Anthraquinone Biosynthesis in Senna tora.</title>
        <authorList>
            <person name="Kang S.-H."/>
            <person name="Pandey R.P."/>
            <person name="Lee C.-M."/>
            <person name="Sim J.-S."/>
            <person name="Jeong J.-T."/>
            <person name="Choi B.-S."/>
            <person name="Jung M."/>
            <person name="Ginzburg D."/>
            <person name="Zhao K."/>
            <person name="Won S.Y."/>
            <person name="Oh T.-J."/>
            <person name="Yu Y."/>
            <person name="Kim N.-H."/>
            <person name="Lee O.R."/>
            <person name="Lee T.-H."/>
            <person name="Bashyal P."/>
            <person name="Kim T.-S."/>
            <person name="Lee W.-H."/>
            <person name="Kawkins C."/>
            <person name="Kim C.-K."/>
            <person name="Kim J.S."/>
            <person name="Ahn B.O."/>
            <person name="Rhee S.Y."/>
            <person name="Sohng J.K."/>
        </authorList>
    </citation>
    <scope>NUCLEOTIDE SEQUENCE</scope>
    <source>
        <tissue evidence="1">Leaf</tissue>
    </source>
</reference>
<accession>A0A835CL29</accession>
<sequence>MWWLGFGLVVAMEYKKETSCPRGGSKFFLKYFEVPLRQLSGSCIAIARKPDDSHELAVVIIGSEQLKKEILNTTQV</sequence>
<comment type="caution">
    <text evidence="1">The sequence shown here is derived from an EMBL/GenBank/DDBJ whole genome shotgun (WGS) entry which is preliminary data.</text>
</comment>
<name>A0A835CL29_9FABA</name>
<evidence type="ECO:0000313" key="1">
    <source>
        <dbReference type="EMBL" id="KAF7844065.1"/>
    </source>
</evidence>
<dbReference type="EMBL" id="JAAIUW010000001">
    <property type="protein sequence ID" value="KAF7844065.1"/>
    <property type="molecule type" value="Genomic_DNA"/>
</dbReference>
<dbReference type="AlphaFoldDB" id="A0A835CL29"/>
<keyword evidence="2" id="KW-1185">Reference proteome</keyword>
<evidence type="ECO:0000313" key="2">
    <source>
        <dbReference type="Proteomes" id="UP000634136"/>
    </source>
</evidence>
<organism evidence="1 2">
    <name type="scientific">Senna tora</name>
    <dbReference type="NCBI Taxonomy" id="362788"/>
    <lineage>
        <taxon>Eukaryota</taxon>
        <taxon>Viridiplantae</taxon>
        <taxon>Streptophyta</taxon>
        <taxon>Embryophyta</taxon>
        <taxon>Tracheophyta</taxon>
        <taxon>Spermatophyta</taxon>
        <taxon>Magnoliopsida</taxon>
        <taxon>eudicotyledons</taxon>
        <taxon>Gunneridae</taxon>
        <taxon>Pentapetalae</taxon>
        <taxon>rosids</taxon>
        <taxon>fabids</taxon>
        <taxon>Fabales</taxon>
        <taxon>Fabaceae</taxon>
        <taxon>Caesalpinioideae</taxon>
        <taxon>Cassia clade</taxon>
        <taxon>Senna</taxon>
    </lineage>
</organism>
<gene>
    <name evidence="1" type="ORF">G2W53_000970</name>
</gene>
<protein>
    <submittedName>
        <fullName evidence="1">Uncharacterized protein</fullName>
    </submittedName>
</protein>
<dbReference type="Proteomes" id="UP000634136">
    <property type="component" value="Unassembled WGS sequence"/>
</dbReference>
<proteinExistence type="predicted"/>